<feature type="transmembrane region" description="Helical" evidence="6">
    <location>
        <begin position="384"/>
        <end position="412"/>
    </location>
</feature>
<dbReference type="EMBL" id="PPCV01000001">
    <property type="protein sequence ID" value="RXW33454.1"/>
    <property type="molecule type" value="Genomic_DNA"/>
</dbReference>
<feature type="transmembrane region" description="Helical" evidence="6">
    <location>
        <begin position="160"/>
        <end position="183"/>
    </location>
</feature>
<evidence type="ECO:0000256" key="6">
    <source>
        <dbReference type="SAM" id="Phobius"/>
    </source>
</evidence>
<reference evidence="7 8" key="1">
    <citation type="submission" date="2018-01" db="EMBL/GenBank/DDBJ databases">
        <title>Lactibacter flavus gen. nov., sp. nov., a novel bacterium of the family Propionibacteriaceae isolated from raw milk and dairy products.</title>
        <authorList>
            <person name="Wenning M."/>
            <person name="Breitenwieser F."/>
            <person name="Huptas C."/>
            <person name="von Neubeck M."/>
            <person name="Busse H.-J."/>
            <person name="Scherer S."/>
        </authorList>
    </citation>
    <scope>NUCLEOTIDE SEQUENCE [LARGE SCALE GENOMIC DNA]</scope>
    <source>
        <strain evidence="7 8">VG341</strain>
    </source>
</reference>
<evidence type="ECO:0000256" key="3">
    <source>
        <dbReference type="ARBA" id="ARBA00022692"/>
    </source>
</evidence>
<proteinExistence type="predicted"/>
<feature type="transmembrane region" description="Helical" evidence="6">
    <location>
        <begin position="39"/>
        <end position="59"/>
    </location>
</feature>
<dbReference type="InterPro" id="IPR050495">
    <property type="entry name" value="ATG22/LtaA_families"/>
</dbReference>
<comment type="subcellular location">
    <subcellularLocation>
        <location evidence="1">Endomembrane system</location>
        <topology evidence="1">Multi-pass membrane protein</topology>
    </subcellularLocation>
</comment>
<accession>A0A4Q2ELL5</accession>
<feature type="transmembrane region" description="Helical" evidence="6">
    <location>
        <begin position="123"/>
        <end position="148"/>
    </location>
</feature>
<dbReference type="GO" id="GO:0012505">
    <property type="term" value="C:endomembrane system"/>
    <property type="evidence" value="ECO:0007669"/>
    <property type="project" value="UniProtKB-SubCell"/>
</dbReference>
<name>A0A4Q2ELL5_9ACTN</name>
<feature type="transmembrane region" description="Helical" evidence="6">
    <location>
        <begin position="323"/>
        <end position="341"/>
    </location>
</feature>
<dbReference type="Pfam" id="PF11700">
    <property type="entry name" value="ATG22"/>
    <property type="match status" value="1"/>
</dbReference>
<keyword evidence="3 6" id="KW-0812">Transmembrane</keyword>
<dbReference type="AlphaFoldDB" id="A0A4Q2ELL5"/>
<feature type="transmembrane region" description="Helical" evidence="6">
    <location>
        <begin position="293"/>
        <end position="314"/>
    </location>
</feature>
<dbReference type="SUPFAM" id="SSF103473">
    <property type="entry name" value="MFS general substrate transporter"/>
    <property type="match status" value="1"/>
</dbReference>
<dbReference type="InterPro" id="IPR036259">
    <property type="entry name" value="MFS_trans_sf"/>
</dbReference>
<dbReference type="Proteomes" id="UP000290624">
    <property type="component" value="Unassembled WGS sequence"/>
</dbReference>
<feature type="transmembrane region" description="Helical" evidence="6">
    <location>
        <begin position="203"/>
        <end position="223"/>
    </location>
</feature>
<evidence type="ECO:0000313" key="8">
    <source>
        <dbReference type="Proteomes" id="UP000290624"/>
    </source>
</evidence>
<feature type="transmembrane region" description="Helical" evidence="6">
    <location>
        <begin position="65"/>
        <end position="86"/>
    </location>
</feature>
<dbReference type="PANTHER" id="PTHR23519">
    <property type="entry name" value="AUTOPHAGY-RELATED PROTEIN 22"/>
    <property type="match status" value="1"/>
</dbReference>
<evidence type="ECO:0000256" key="2">
    <source>
        <dbReference type="ARBA" id="ARBA00022448"/>
    </source>
</evidence>
<dbReference type="Gene3D" id="1.20.1250.20">
    <property type="entry name" value="MFS general substrate transporter like domains"/>
    <property type="match status" value="2"/>
</dbReference>
<dbReference type="OrthoDB" id="9768783at2"/>
<keyword evidence="4 6" id="KW-1133">Transmembrane helix</keyword>
<protein>
    <submittedName>
        <fullName evidence="7">MFS transporter</fullName>
    </submittedName>
</protein>
<organism evidence="7 8">
    <name type="scientific">Propioniciclava flava</name>
    <dbReference type="NCBI Taxonomy" id="2072026"/>
    <lineage>
        <taxon>Bacteria</taxon>
        <taxon>Bacillati</taxon>
        <taxon>Actinomycetota</taxon>
        <taxon>Actinomycetes</taxon>
        <taxon>Propionibacteriales</taxon>
        <taxon>Propionibacteriaceae</taxon>
        <taxon>Propioniciclava</taxon>
    </lineage>
</organism>
<gene>
    <name evidence="7" type="ORF">C1706_01445</name>
</gene>
<keyword evidence="8" id="KW-1185">Reference proteome</keyword>
<feature type="transmembrane region" description="Helical" evidence="6">
    <location>
        <begin position="98"/>
        <end position="117"/>
    </location>
</feature>
<keyword evidence="2" id="KW-0813">Transport</keyword>
<dbReference type="PANTHER" id="PTHR23519:SF1">
    <property type="entry name" value="AUTOPHAGY-RELATED PROTEIN 22"/>
    <property type="match status" value="1"/>
</dbReference>
<evidence type="ECO:0000256" key="1">
    <source>
        <dbReference type="ARBA" id="ARBA00004127"/>
    </source>
</evidence>
<evidence type="ECO:0000313" key="7">
    <source>
        <dbReference type="EMBL" id="RXW33454.1"/>
    </source>
</evidence>
<feature type="transmembrane region" description="Helical" evidence="6">
    <location>
        <begin position="418"/>
        <end position="440"/>
    </location>
</feature>
<keyword evidence="5 6" id="KW-0472">Membrane</keyword>
<sequence>MGGRVMNDAALGALPSAPVRPSGRKVWAWAMWDWGTQPLNTVIITFVFSVYITGSAFGSENDTSIALSVSTMIAGLIVAVLAPVLGQASDRTGRTVRNLRWQTWAIALLAACLFFVAPAPGYLWLGLGLLGVASIVGEIANVNYYALIDQVATKKDVGRVSGFGWGLGYLGGIVALMLLYFGFIAPEVGLFGVSSHDGLDIRVSMLVCAVWIVGFTIPTFVALRDTPRPPALPVGILASYRMLWASLKRLWVEDRNTARFLVASALFRDGLSGVFAFGAVLAAQTFGFSAGEVIMFGAAANVVAGVSTIGFGFLDDRIGPKRVILLSLIALCGLGLGVFLLHDGGQIVFWTLGLAMCAFVGPAQSASRSFLARAIPDGRSGEIFGLYATTGRATSFLSPSLFGLAIAVGAAITRSETTQYFGILGIVVVLVAGLILMLAVTDPEQSHA</sequence>
<evidence type="ECO:0000256" key="5">
    <source>
        <dbReference type="ARBA" id="ARBA00023136"/>
    </source>
</evidence>
<evidence type="ECO:0000256" key="4">
    <source>
        <dbReference type="ARBA" id="ARBA00022989"/>
    </source>
</evidence>
<comment type="caution">
    <text evidence="7">The sequence shown here is derived from an EMBL/GenBank/DDBJ whole genome shotgun (WGS) entry which is preliminary data.</text>
</comment>
<feature type="transmembrane region" description="Helical" evidence="6">
    <location>
        <begin position="265"/>
        <end position="287"/>
    </location>
</feature>
<dbReference type="InterPro" id="IPR024671">
    <property type="entry name" value="Atg22-like"/>
</dbReference>